<feature type="signal peptide" evidence="1">
    <location>
        <begin position="1"/>
        <end position="20"/>
    </location>
</feature>
<sequence>MKPILLISMFLMLCACRHTAAVKNWQKGYIDRLGTYTNEKENLTLHTWEEDGLLRYQLSKAGKVLVSDDEHASIYSRWFAWLDNEDQLWIYSGDIGPWVWLKNKSGNYQKYQLTALPPGVYPPPVMMSNFPSRLQNKVK</sequence>
<accession>A0A372NNE2</accession>
<proteinExistence type="predicted"/>
<evidence type="ECO:0000313" key="2">
    <source>
        <dbReference type="EMBL" id="RFZ90388.1"/>
    </source>
</evidence>
<name>A0A372NNE2_9SPHI</name>
<protein>
    <recommendedName>
        <fullName evidence="4">Lipoprotein</fullName>
    </recommendedName>
</protein>
<feature type="chain" id="PRO_5016679324" description="Lipoprotein" evidence="1">
    <location>
        <begin position="21"/>
        <end position="139"/>
    </location>
</feature>
<dbReference type="AlphaFoldDB" id="A0A372NNE2"/>
<gene>
    <name evidence="2" type="ORF">D0C36_21590</name>
</gene>
<keyword evidence="1" id="KW-0732">Signal</keyword>
<dbReference type="PROSITE" id="PS51257">
    <property type="entry name" value="PROKAR_LIPOPROTEIN"/>
    <property type="match status" value="1"/>
</dbReference>
<reference evidence="2 3" key="1">
    <citation type="submission" date="2018-08" db="EMBL/GenBank/DDBJ databases">
        <title>Mucilaginibacter sp. MYSH2.</title>
        <authorList>
            <person name="Seo T."/>
        </authorList>
    </citation>
    <scope>NUCLEOTIDE SEQUENCE [LARGE SCALE GENOMIC DNA]</scope>
    <source>
        <strain evidence="2 3">MYSH2</strain>
    </source>
</reference>
<evidence type="ECO:0000313" key="3">
    <source>
        <dbReference type="Proteomes" id="UP000264217"/>
    </source>
</evidence>
<dbReference type="Proteomes" id="UP000264217">
    <property type="component" value="Unassembled WGS sequence"/>
</dbReference>
<evidence type="ECO:0000256" key="1">
    <source>
        <dbReference type="SAM" id="SignalP"/>
    </source>
</evidence>
<keyword evidence="3" id="KW-1185">Reference proteome</keyword>
<evidence type="ECO:0008006" key="4">
    <source>
        <dbReference type="Google" id="ProtNLM"/>
    </source>
</evidence>
<organism evidence="2 3">
    <name type="scientific">Mucilaginibacter conchicola</name>
    <dbReference type="NCBI Taxonomy" id="2303333"/>
    <lineage>
        <taxon>Bacteria</taxon>
        <taxon>Pseudomonadati</taxon>
        <taxon>Bacteroidota</taxon>
        <taxon>Sphingobacteriia</taxon>
        <taxon>Sphingobacteriales</taxon>
        <taxon>Sphingobacteriaceae</taxon>
        <taxon>Mucilaginibacter</taxon>
    </lineage>
</organism>
<dbReference type="OrthoDB" id="1364841at2"/>
<dbReference type="EMBL" id="QWDC01000004">
    <property type="protein sequence ID" value="RFZ90388.1"/>
    <property type="molecule type" value="Genomic_DNA"/>
</dbReference>
<comment type="caution">
    <text evidence="2">The sequence shown here is derived from an EMBL/GenBank/DDBJ whole genome shotgun (WGS) entry which is preliminary data.</text>
</comment>
<dbReference type="RefSeq" id="WP_117393801.1">
    <property type="nucleotide sequence ID" value="NZ_QWDC01000004.1"/>
</dbReference>